<dbReference type="EMBL" id="QSFT01000006">
    <property type="protein sequence ID" value="RHA77443.1"/>
    <property type="molecule type" value="Genomic_DNA"/>
</dbReference>
<gene>
    <name evidence="1" type="ORF">DW921_04115</name>
</gene>
<name>A0A413T2P7_9BACT</name>
<evidence type="ECO:0000313" key="1">
    <source>
        <dbReference type="EMBL" id="RHA77443.1"/>
    </source>
</evidence>
<accession>A0A413T2P7</accession>
<dbReference type="Pfam" id="PF15869">
    <property type="entry name" value="TolB_like"/>
    <property type="match status" value="1"/>
</dbReference>
<sequence>MKTFLFVFLLVIISSCHTETGDYIPVRSLDLSSCEKIVYQEIVVKDYLLSYPTGIFLIDGKLVIKDEKGYRKLFHVITKDGELVQEFLQSGEGPEEYVSSNFNSQLSNDCILDMFDSSRKKNISFKYKEGYFSFSSMLTAKTNEENIRELVNCGNYYLATGVNGRFVDNRFLVLDTLGNVKTAIGNYPEILPDLLVKPEEDMQTILFNTALFRRSPDKQKAVFASYKGALLEFLDLSALPDSVPVKSVQLERPKKKEQITREHEGWVYGFEDVYVTNKNVYVIYNGETAVDNPELGRYILKYNWDGNLLHQYKFDMGLRSLAVDEATGTIFFVGYVNDEMKLFFGNL</sequence>
<dbReference type="PROSITE" id="PS51257">
    <property type="entry name" value="PROKAR_LIPOPROTEIN"/>
    <property type="match status" value="1"/>
</dbReference>
<dbReference type="Proteomes" id="UP000283855">
    <property type="component" value="Unassembled WGS sequence"/>
</dbReference>
<proteinExistence type="predicted"/>
<organism evidence="1 2">
    <name type="scientific">Phocaeicola coprophilus</name>
    <dbReference type="NCBI Taxonomy" id="387090"/>
    <lineage>
        <taxon>Bacteria</taxon>
        <taxon>Pseudomonadati</taxon>
        <taxon>Bacteroidota</taxon>
        <taxon>Bacteroidia</taxon>
        <taxon>Bacteroidales</taxon>
        <taxon>Bacteroidaceae</taxon>
        <taxon>Phocaeicola</taxon>
    </lineage>
</organism>
<dbReference type="AlphaFoldDB" id="A0A413T2P7"/>
<comment type="caution">
    <text evidence="1">The sequence shown here is derived from an EMBL/GenBank/DDBJ whole genome shotgun (WGS) entry which is preliminary data.</text>
</comment>
<evidence type="ECO:0008006" key="3">
    <source>
        <dbReference type="Google" id="ProtNLM"/>
    </source>
</evidence>
<reference evidence="1 2" key="1">
    <citation type="submission" date="2018-08" db="EMBL/GenBank/DDBJ databases">
        <title>A genome reference for cultivated species of the human gut microbiota.</title>
        <authorList>
            <person name="Zou Y."/>
            <person name="Xue W."/>
            <person name="Luo G."/>
        </authorList>
    </citation>
    <scope>NUCLEOTIDE SEQUENCE [LARGE SCALE GENOMIC DNA]</scope>
    <source>
        <strain evidence="1 2">AM42-38</strain>
    </source>
</reference>
<evidence type="ECO:0000313" key="2">
    <source>
        <dbReference type="Proteomes" id="UP000283855"/>
    </source>
</evidence>
<protein>
    <recommendedName>
        <fullName evidence="3">6-bladed beta-propeller</fullName>
    </recommendedName>
</protein>
<dbReference type="RefSeq" id="WP_008144993.1">
    <property type="nucleotide sequence ID" value="NZ_CABJGD010000006.1"/>
</dbReference>
<dbReference type="GeneID" id="78405719"/>